<dbReference type="Proteomes" id="UP000663859">
    <property type="component" value="Unassembled WGS sequence"/>
</dbReference>
<comment type="caution">
    <text evidence="1">The sequence shown here is derived from an EMBL/GenBank/DDBJ whole genome shotgun (WGS) entry which is preliminary data.</text>
</comment>
<keyword evidence="2" id="KW-1185">Reference proteome</keyword>
<proteinExistence type="predicted"/>
<name>A0A8J2FT03_9BACT</name>
<protein>
    <submittedName>
        <fullName evidence="1">Uncharacterized protein</fullName>
    </submittedName>
</protein>
<organism evidence="1 2">
    <name type="scientific">Candidatus Methylacidithermus pantelleriae</name>
    <dbReference type="NCBI Taxonomy" id="2744239"/>
    <lineage>
        <taxon>Bacteria</taxon>
        <taxon>Pseudomonadati</taxon>
        <taxon>Verrucomicrobiota</taxon>
        <taxon>Methylacidiphilae</taxon>
        <taxon>Methylacidiphilales</taxon>
        <taxon>Methylacidiphilaceae</taxon>
        <taxon>Candidatus Methylacidithermus</taxon>
    </lineage>
</organism>
<sequence length="43" mass="4812">MERFSASCSQALWKRLGVRLQGKELASLDRVELVMLGDCVVTD</sequence>
<reference evidence="1" key="1">
    <citation type="submission" date="2021-02" db="EMBL/GenBank/DDBJ databases">
        <authorList>
            <person name="Cremers G."/>
            <person name="Picone N."/>
        </authorList>
    </citation>
    <scope>NUCLEOTIDE SEQUENCE</scope>
    <source>
        <strain evidence="1">PQ17</strain>
    </source>
</reference>
<accession>A0A8J2FT03</accession>
<evidence type="ECO:0000313" key="1">
    <source>
        <dbReference type="EMBL" id="CAF0701107.1"/>
    </source>
</evidence>
<dbReference type="EMBL" id="CAJNOB010000034">
    <property type="protein sequence ID" value="CAF0701107.1"/>
    <property type="molecule type" value="Genomic_DNA"/>
</dbReference>
<gene>
    <name evidence="1" type="ORF">MPNT_40139</name>
</gene>
<dbReference type="AlphaFoldDB" id="A0A8J2FT03"/>
<evidence type="ECO:0000313" key="2">
    <source>
        <dbReference type="Proteomes" id="UP000663859"/>
    </source>
</evidence>